<dbReference type="GO" id="GO:0005524">
    <property type="term" value="F:ATP binding"/>
    <property type="evidence" value="ECO:0007669"/>
    <property type="project" value="UniProtKB-KW"/>
</dbReference>
<keyword evidence="4 7" id="KW-0067">ATP-binding</keyword>
<protein>
    <submittedName>
        <fullName evidence="7">ABC transporter ATP-binding protein</fullName>
    </submittedName>
</protein>
<evidence type="ECO:0000256" key="4">
    <source>
        <dbReference type="ARBA" id="ARBA00022840"/>
    </source>
</evidence>
<dbReference type="OrthoDB" id="9778870at2"/>
<evidence type="ECO:0000259" key="6">
    <source>
        <dbReference type="PROSITE" id="PS50893"/>
    </source>
</evidence>
<dbReference type="InterPro" id="IPR017871">
    <property type="entry name" value="ABC_transporter-like_CS"/>
</dbReference>
<dbReference type="GO" id="GO:0140359">
    <property type="term" value="F:ABC-type transporter activity"/>
    <property type="evidence" value="ECO:0007669"/>
    <property type="project" value="InterPro"/>
</dbReference>
<dbReference type="GO" id="GO:0016887">
    <property type="term" value="F:ATP hydrolysis activity"/>
    <property type="evidence" value="ECO:0007669"/>
    <property type="project" value="InterPro"/>
</dbReference>
<accession>A0A559IP41</accession>
<keyword evidence="3" id="KW-0547">Nucleotide-binding</keyword>
<dbReference type="Gene3D" id="3.40.50.300">
    <property type="entry name" value="P-loop containing nucleotide triphosphate hydrolases"/>
    <property type="match status" value="1"/>
</dbReference>
<dbReference type="SMART" id="SM00382">
    <property type="entry name" value="AAA"/>
    <property type="match status" value="1"/>
</dbReference>
<name>A0A559IP41_9BACL</name>
<evidence type="ECO:0000313" key="8">
    <source>
        <dbReference type="Proteomes" id="UP000318102"/>
    </source>
</evidence>
<dbReference type="AlphaFoldDB" id="A0A559IP41"/>
<dbReference type="PROSITE" id="PS00211">
    <property type="entry name" value="ABC_TRANSPORTER_1"/>
    <property type="match status" value="1"/>
</dbReference>
<evidence type="ECO:0000313" key="7">
    <source>
        <dbReference type="EMBL" id="TVX89408.1"/>
    </source>
</evidence>
<evidence type="ECO:0000256" key="5">
    <source>
        <dbReference type="ARBA" id="ARBA00022967"/>
    </source>
</evidence>
<feature type="domain" description="ABC transporter" evidence="6">
    <location>
        <begin position="9"/>
        <end position="250"/>
    </location>
</feature>
<keyword evidence="5" id="KW-1278">Translocase</keyword>
<dbReference type="Pfam" id="PF00005">
    <property type="entry name" value="ABC_tran"/>
    <property type="match status" value="1"/>
</dbReference>
<dbReference type="InterPro" id="IPR050683">
    <property type="entry name" value="Bact_Polysacc_Export_ATP-bd"/>
</dbReference>
<dbReference type="RefSeq" id="WP_144991909.1">
    <property type="nucleotide sequence ID" value="NZ_VNJK01000002.1"/>
</dbReference>
<dbReference type="GO" id="GO:0016020">
    <property type="term" value="C:membrane"/>
    <property type="evidence" value="ECO:0007669"/>
    <property type="project" value="InterPro"/>
</dbReference>
<dbReference type="SUPFAM" id="SSF52540">
    <property type="entry name" value="P-loop containing nucleoside triphosphate hydrolases"/>
    <property type="match status" value="1"/>
</dbReference>
<dbReference type="PANTHER" id="PTHR46743">
    <property type="entry name" value="TEICHOIC ACIDS EXPORT ATP-BINDING PROTEIN TAGH"/>
    <property type="match status" value="1"/>
</dbReference>
<evidence type="ECO:0000256" key="3">
    <source>
        <dbReference type="ARBA" id="ARBA00022741"/>
    </source>
</evidence>
<dbReference type="EMBL" id="VNJK01000002">
    <property type="protein sequence ID" value="TVX89408.1"/>
    <property type="molecule type" value="Genomic_DNA"/>
</dbReference>
<keyword evidence="2" id="KW-0813">Transport</keyword>
<dbReference type="InterPro" id="IPR003593">
    <property type="entry name" value="AAA+_ATPase"/>
</dbReference>
<dbReference type="Proteomes" id="UP000318102">
    <property type="component" value="Unassembled WGS sequence"/>
</dbReference>
<evidence type="ECO:0000256" key="2">
    <source>
        <dbReference type="ARBA" id="ARBA00022448"/>
    </source>
</evidence>
<dbReference type="PROSITE" id="PS50893">
    <property type="entry name" value="ABC_TRANSPORTER_2"/>
    <property type="match status" value="1"/>
</dbReference>
<dbReference type="CDD" id="cd10147">
    <property type="entry name" value="Wzt_C-like"/>
    <property type="match status" value="1"/>
</dbReference>
<dbReference type="InterPro" id="IPR027417">
    <property type="entry name" value="P-loop_NTPase"/>
</dbReference>
<dbReference type="InterPro" id="IPR029439">
    <property type="entry name" value="Wzt_C"/>
</dbReference>
<organism evidence="7 8">
    <name type="scientific">Paenibacillus agilis</name>
    <dbReference type="NCBI Taxonomy" id="3020863"/>
    <lineage>
        <taxon>Bacteria</taxon>
        <taxon>Bacillati</taxon>
        <taxon>Bacillota</taxon>
        <taxon>Bacilli</taxon>
        <taxon>Bacillales</taxon>
        <taxon>Paenibacillaceae</taxon>
        <taxon>Paenibacillus</taxon>
    </lineage>
</organism>
<dbReference type="CDD" id="cd03220">
    <property type="entry name" value="ABC_KpsT_Wzt"/>
    <property type="match status" value="1"/>
</dbReference>
<dbReference type="Gene3D" id="2.70.50.60">
    <property type="entry name" value="abc- transporter (atp binding component) like domain"/>
    <property type="match status" value="1"/>
</dbReference>
<dbReference type="InterPro" id="IPR003439">
    <property type="entry name" value="ABC_transporter-like_ATP-bd"/>
</dbReference>
<keyword evidence="8" id="KW-1185">Reference proteome</keyword>
<sequence length="434" mass="48913">MSTDFECVIKLNDVSKVYRLYEKPIDRLKESFSLTSKKYHNEYYALKNVSLELKKGETMGIIGKNGSGKSTLLKIITGVLSQSSGEINIKGKVSALLELGAGFNPEYTGIENIYLNGTILGLSKEEIDAKIESILEFADIGDFVNQPVKMYSSGMFARLAFSVSINVDPDILIVDEALAVGDVRFQLKCYNKFRELKEKGVTILFVSHDINAVRNFCDSALWINEGVVFEQGDATQVTSNYIEYMNQLSKNEAGQNSMGTSSKSGVALTENNIERSDFKPLNRWGSSPDSIRYVEMFNEKKKKVDSISTGQYIQIDIIFYVSEIMDLEHLSIAVSIKNKVGLDLVVSTTFDNERFQINKSGNYARVSFEFYNYLTPGEYVLVAAIEDRKNTIPEYYDYIEGAKYFQVTSDKILFGVMNVPVIHKINYLELENDV</sequence>
<reference evidence="7 8" key="1">
    <citation type="submission" date="2019-07" db="EMBL/GenBank/DDBJ databases">
        <authorList>
            <person name="Kim J."/>
        </authorList>
    </citation>
    <scope>NUCLEOTIDE SEQUENCE [LARGE SCALE GENOMIC DNA]</scope>
    <source>
        <strain evidence="7 8">N4</strain>
    </source>
</reference>
<evidence type="ECO:0000256" key="1">
    <source>
        <dbReference type="ARBA" id="ARBA00005417"/>
    </source>
</evidence>
<dbReference type="InterPro" id="IPR015860">
    <property type="entry name" value="ABC_transpr_TagH-like"/>
</dbReference>
<comment type="caution">
    <text evidence="7">The sequence shown here is derived from an EMBL/GenBank/DDBJ whole genome shotgun (WGS) entry which is preliminary data.</text>
</comment>
<dbReference type="PANTHER" id="PTHR46743:SF2">
    <property type="entry name" value="TEICHOIC ACIDS EXPORT ATP-BINDING PROTEIN TAGH"/>
    <property type="match status" value="1"/>
</dbReference>
<proteinExistence type="inferred from homology"/>
<gene>
    <name evidence="7" type="ORF">FPZ44_16625</name>
</gene>
<comment type="similarity">
    <text evidence="1">Belongs to the ABC transporter superfamily.</text>
</comment>
<dbReference type="Pfam" id="PF14524">
    <property type="entry name" value="Wzt_C"/>
    <property type="match status" value="1"/>
</dbReference>